<evidence type="ECO:0000313" key="2">
    <source>
        <dbReference type="EMBL" id="GIY74846.1"/>
    </source>
</evidence>
<accession>A0AAV4VX21</accession>
<sequence length="166" mass="18519">MHDTFEAYRILIFLWRMAFFCGLHDSMQKWMPTFSVGSDRTPSGYDEGAVPLDLILSGQAEGDGERVARQTVPQFDERDVVVPAPVSVVGVRDQPVGVQGESELLGAPPGQTDGELRSRHEAVLRHLCSEAPLSVLYILPETETTRAPMKRLHIIPHFNIIPHSLY</sequence>
<comment type="caution">
    <text evidence="2">The sequence shown here is derived from an EMBL/GenBank/DDBJ whole genome shotgun (WGS) entry which is preliminary data.</text>
</comment>
<gene>
    <name evidence="2" type="ORF">CDAR_73141</name>
</gene>
<feature type="signal peptide" evidence="1">
    <location>
        <begin position="1"/>
        <end position="22"/>
    </location>
</feature>
<dbReference type="AlphaFoldDB" id="A0AAV4VX21"/>
<organism evidence="2 3">
    <name type="scientific">Caerostris darwini</name>
    <dbReference type="NCBI Taxonomy" id="1538125"/>
    <lineage>
        <taxon>Eukaryota</taxon>
        <taxon>Metazoa</taxon>
        <taxon>Ecdysozoa</taxon>
        <taxon>Arthropoda</taxon>
        <taxon>Chelicerata</taxon>
        <taxon>Arachnida</taxon>
        <taxon>Araneae</taxon>
        <taxon>Araneomorphae</taxon>
        <taxon>Entelegynae</taxon>
        <taxon>Araneoidea</taxon>
        <taxon>Araneidae</taxon>
        <taxon>Caerostris</taxon>
    </lineage>
</organism>
<evidence type="ECO:0000313" key="3">
    <source>
        <dbReference type="Proteomes" id="UP001054837"/>
    </source>
</evidence>
<feature type="chain" id="PRO_5043842594" evidence="1">
    <location>
        <begin position="23"/>
        <end position="166"/>
    </location>
</feature>
<name>A0AAV4VX21_9ARAC</name>
<keyword evidence="1" id="KW-0732">Signal</keyword>
<reference evidence="2 3" key="1">
    <citation type="submission" date="2021-06" db="EMBL/GenBank/DDBJ databases">
        <title>Caerostris darwini draft genome.</title>
        <authorList>
            <person name="Kono N."/>
            <person name="Arakawa K."/>
        </authorList>
    </citation>
    <scope>NUCLEOTIDE SEQUENCE [LARGE SCALE GENOMIC DNA]</scope>
</reference>
<keyword evidence="3" id="KW-1185">Reference proteome</keyword>
<dbReference type="Proteomes" id="UP001054837">
    <property type="component" value="Unassembled WGS sequence"/>
</dbReference>
<protein>
    <submittedName>
        <fullName evidence="2">Uncharacterized protein</fullName>
    </submittedName>
</protein>
<proteinExistence type="predicted"/>
<dbReference type="EMBL" id="BPLQ01013794">
    <property type="protein sequence ID" value="GIY74846.1"/>
    <property type="molecule type" value="Genomic_DNA"/>
</dbReference>
<evidence type="ECO:0000256" key="1">
    <source>
        <dbReference type="SAM" id="SignalP"/>
    </source>
</evidence>